<reference evidence="1 2" key="1">
    <citation type="submission" date="2018-06" db="EMBL/GenBank/DDBJ databases">
        <authorList>
            <consortium name="Pathogen Informatics"/>
            <person name="Doyle S."/>
        </authorList>
    </citation>
    <scope>NUCLEOTIDE SEQUENCE [LARGE SCALE GENOMIC DNA]</scope>
    <source>
        <strain evidence="1 2">NCTC8105</strain>
    </source>
</reference>
<dbReference type="Proteomes" id="UP000254821">
    <property type="component" value="Unassembled WGS sequence"/>
</dbReference>
<dbReference type="AlphaFoldDB" id="A0A377PL28"/>
<proteinExistence type="predicted"/>
<protein>
    <submittedName>
        <fullName evidence="1">Lambda Phage CIII</fullName>
    </submittedName>
</protein>
<dbReference type="GeneID" id="69639462"/>
<evidence type="ECO:0000313" key="2">
    <source>
        <dbReference type="Proteomes" id="UP000254821"/>
    </source>
</evidence>
<organism evidence="1 2">
    <name type="scientific">Hafnia alvei</name>
    <dbReference type="NCBI Taxonomy" id="569"/>
    <lineage>
        <taxon>Bacteria</taxon>
        <taxon>Pseudomonadati</taxon>
        <taxon>Pseudomonadota</taxon>
        <taxon>Gammaproteobacteria</taxon>
        <taxon>Enterobacterales</taxon>
        <taxon>Hafniaceae</taxon>
        <taxon>Hafnia</taxon>
    </lineage>
</organism>
<dbReference type="InterPro" id="IPR013056">
    <property type="entry name" value="Phage_lambda_CIII"/>
</dbReference>
<accession>A0A377PL28</accession>
<name>A0A377PL28_HAFAL</name>
<dbReference type="RefSeq" id="WP_224451829.1">
    <property type="nucleotide sequence ID" value="NZ_CAUEKE010000001.1"/>
</dbReference>
<sequence>MMNYAIAGGALMGASQITESQLDRIVRIVTQFFSPLWSK</sequence>
<dbReference type="Pfam" id="PF02061">
    <property type="entry name" value="Lambda_CIII"/>
    <property type="match status" value="1"/>
</dbReference>
<evidence type="ECO:0000313" key="1">
    <source>
        <dbReference type="EMBL" id="STQ81348.1"/>
    </source>
</evidence>
<gene>
    <name evidence="1" type="ORF">NCTC8105_03528</name>
</gene>
<dbReference type="EMBL" id="UGHP01000001">
    <property type="protein sequence ID" value="STQ81348.1"/>
    <property type="molecule type" value="Genomic_DNA"/>
</dbReference>